<sequence>MASKVSIISKWTVKAEGKSQHHTDNCKIIELTPWDILELQIDYFQTGLLFLMPTFEQSDYNPYVVRDFFPLNGVQNLEATSQPCFAVQVTELEDGVFVGCSNNHVVVDGTSFWHFYNSWTEISRGFNVISKIPFLKRQFPFNINHFSDRISIPNERVNAGYRFIPPPMLRERVFHFTKESVAKLKAKANLVMNTTKISSLQAVLAHVWRSVIRCRHLDLSEETTFEVSIDMRGRLNPPLPEGFFGNAICPATVTIKTGELLEHEFGWAALQINETIALHDQEKLKCIYESWMNDPEVVKLGDLPSNYFMLIFTSMILDGENRLPIEVALETC</sequence>
<keyword evidence="3" id="KW-1185">Reference proteome</keyword>
<protein>
    <submittedName>
        <fullName evidence="2">Uncharacterized protein</fullName>
    </submittedName>
</protein>
<dbReference type="InterPro" id="IPR023213">
    <property type="entry name" value="CAT-like_dom_sf"/>
</dbReference>
<proteinExistence type="predicted"/>
<dbReference type="OMA" id="MEIHTFL"/>
<dbReference type="EnsemblPlants" id="Solyc01g107070.3.1">
    <property type="protein sequence ID" value="Solyc01g107070.3.1"/>
    <property type="gene ID" value="Solyc01g107070.3"/>
</dbReference>
<dbReference type="PANTHER" id="PTHR31896">
    <property type="entry name" value="FAMILY REGULATORY PROTEIN, PUTATIVE (AFU_ORTHOLOGUE AFUA_3G14730)-RELATED"/>
    <property type="match status" value="1"/>
</dbReference>
<accession>A0A3Q7ETC2</accession>
<reference evidence="2" key="1">
    <citation type="journal article" date="2012" name="Nature">
        <title>The tomato genome sequence provides insights into fleshy fruit evolution.</title>
        <authorList>
            <consortium name="Tomato Genome Consortium"/>
        </authorList>
    </citation>
    <scope>NUCLEOTIDE SEQUENCE [LARGE SCALE GENOMIC DNA]</scope>
    <source>
        <strain evidence="2">cv. Heinz 1706</strain>
    </source>
</reference>
<dbReference type="PANTHER" id="PTHR31896:SF52">
    <property type="entry name" value="ANTHRANILATE N-BENZOYLTRANSFERASE PROTEIN"/>
    <property type="match status" value="1"/>
</dbReference>
<dbReference type="Pfam" id="PF02458">
    <property type="entry name" value="Transferase"/>
    <property type="match status" value="1"/>
</dbReference>
<dbReference type="Gramene" id="Solyc01g107070.3.1">
    <property type="protein sequence ID" value="Solyc01g107070.3.1"/>
    <property type="gene ID" value="Solyc01g107070.3"/>
</dbReference>
<dbReference type="Gene3D" id="3.30.559.10">
    <property type="entry name" value="Chloramphenicol acetyltransferase-like domain"/>
    <property type="match status" value="2"/>
</dbReference>
<name>A0A3Q7ETC2_SOLLC</name>
<dbReference type="Proteomes" id="UP000004994">
    <property type="component" value="Chromosome 1"/>
</dbReference>
<dbReference type="GO" id="GO:0016740">
    <property type="term" value="F:transferase activity"/>
    <property type="evidence" value="ECO:0007669"/>
    <property type="project" value="UniProtKB-KW"/>
</dbReference>
<dbReference type="InParanoid" id="A0A3Q7ETC2"/>
<evidence type="ECO:0000313" key="2">
    <source>
        <dbReference type="EnsemblPlants" id="Solyc01g107070.3.1"/>
    </source>
</evidence>
<organism evidence="2">
    <name type="scientific">Solanum lycopersicum</name>
    <name type="common">Tomato</name>
    <name type="synonym">Lycopersicon esculentum</name>
    <dbReference type="NCBI Taxonomy" id="4081"/>
    <lineage>
        <taxon>Eukaryota</taxon>
        <taxon>Viridiplantae</taxon>
        <taxon>Streptophyta</taxon>
        <taxon>Embryophyta</taxon>
        <taxon>Tracheophyta</taxon>
        <taxon>Spermatophyta</taxon>
        <taxon>Magnoliopsida</taxon>
        <taxon>eudicotyledons</taxon>
        <taxon>Gunneridae</taxon>
        <taxon>Pentapetalae</taxon>
        <taxon>asterids</taxon>
        <taxon>lamiids</taxon>
        <taxon>Solanales</taxon>
        <taxon>Solanaceae</taxon>
        <taxon>Solanoideae</taxon>
        <taxon>Solaneae</taxon>
        <taxon>Solanum</taxon>
        <taxon>Solanum subgen. Lycopersicon</taxon>
    </lineage>
</organism>
<evidence type="ECO:0000313" key="3">
    <source>
        <dbReference type="Proteomes" id="UP000004994"/>
    </source>
</evidence>
<dbReference type="AlphaFoldDB" id="A0A3Q7ETC2"/>
<reference evidence="2" key="2">
    <citation type="submission" date="2019-01" db="UniProtKB">
        <authorList>
            <consortium name="EnsemblPlants"/>
        </authorList>
    </citation>
    <scope>IDENTIFICATION</scope>
    <source>
        <strain evidence="2">cv. Heinz 1706</strain>
    </source>
</reference>
<evidence type="ECO:0000256" key="1">
    <source>
        <dbReference type="ARBA" id="ARBA00022679"/>
    </source>
</evidence>
<keyword evidence="1" id="KW-0808">Transferase</keyword>
<dbReference type="PaxDb" id="4081-Solyc01g107070.2.1"/>
<dbReference type="InterPro" id="IPR051283">
    <property type="entry name" value="Sec_Metabolite_Acyltrans"/>
</dbReference>